<evidence type="ECO:0000313" key="5">
    <source>
        <dbReference type="Proteomes" id="UP000261174"/>
    </source>
</evidence>
<dbReference type="SUPFAM" id="SSF88713">
    <property type="entry name" value="Glycoside hydrolase/deacetylase"/>
    <property type="match status" value="1"/>
</dbReference>
<dbReference type="PANTHER" id="PTHR34216:SF3">
    <property type="entry name" value="POLY-BETA-1,6-N-ACETYL-D-GLUCOSAMINE N-DEACETYLASE"/>
    <property type="match status" value="1"/>
</dbReference>
<dbReference type="GO" id="GO:0016810">
    <property type="term" value="F:hydrolase activity, acting on carbon-nitrogen (but not peptide) bonds"/>
    <property type="evidence" value="ECO:0007669"/>
    <property type="project" value="InterPro"/>
</dbReference>
<reference evidence="4 5" key="1">
    <citation type="submission" date="2018-08" db="EMBL/GenBank/DDBJ databases">
        <title>Chitinophaga sp. K20C18050901, a novel bacterium isolated from forest soil.</title>
        <authorList>
            <person name="Wang C."/>
        </authorList>
    </citation>
    <scope>NUCLEOTIDE SEQUENCE [LARGE SCALE GENOMIC DNA]</scope>
    <source>
        <strain evidence="4 5">K20C18050901</strain>
    </source>
</reference>
<dbReference type="InterPro" id="IPR051398">
    <property type="entry name" value="Polysacch_Deacetylase"/>
</dbReference>
<organism evidence="4 5">
    <name type="scientific">Chitinophaga silvisoli</name>
    <dbReference type="NCBI Taxonomy" id="2291814"/>
    <lineage>
        <taxon>Bacteria</taxon>
        <taxon>Pseudomonadati</taxon>
        <taxon>Bacteroidota</taxon>
        <taxon>Chitinophagia</taxon>
        <taxon>Chitinophagales</taxon>
        <taxon>Chitinophagaceae</taxon>
        <taxon>Chitinophaga</taxon>
    </lineage>
</organism>
<evidence type="ECO:0000313" key="4">
    <source>
        <dbReference type="EMBL" id="RFM31507.1"/>
    </source>
</evidence>
<dbReference type="InterPro" id="IPR002509">
    <property type="entry name" value="NODB_dom"/>
</dbReference>
<evidence type="ECO:0000259" key="3">
    <source>
        <dbReference type="PROSITE" id="PS51677"/>
    </source>
</evidence>
<proteinExistence type="predicted"/>
<feature type="domain" description="NodB homology" evidence="3">
    <location>
        <begin position="78"/>
        <end position="241"/>
    </location>
</feature>
<sequence length="241" mass="27801">MGHTLIYLILSCCLRLQEVPILCYHNISNGKDGKEDLLHISDKQLNEQLRYLHEDGYVTITPDELYAYMNGSAPLPSKPVMITFDDSHEAHFTIAIPVLNKYHYRGVFFIMTVCLNKPGWLTDKEIREMSAQGHIIACHTWDHTNLALHPNYHLNEQLIQPKKQLEKITGKTISYFAYPYGVWSEKAIKDLKETDYIAAFQLDKPQYSTDPNYTIRRIMVSGKWSGAELKKAMTNAFTLPY</sequence>
<accession>A0A3E1NUC2</accession>
<comment type="caution">
    <text evidence="4">The sequence shown here is derived from an EMBL/GenBank/DDBJ whole genome shotgun (WGS) entry which is preliminary data.</text>
</comment>
<dbReference type="PROSITE" id="PS51677">
    <property type="entry name" value="NODB"/>
    <property type="match status" value="1"/>
</dbReference>
<dbReference type="Proteomes" id="UP000261174">
    <property type="component" value="Unassembled WGS sequence"/>
</dbReference>
<protein>
    <submittedName>
        <fullName evidence="4">Polysaccharide deacetylase family protein</fullName>
    </submittedName>
</protein>
<dbReference type="GO" id="GO:0005975">
    <property type="term" value="P:carbohydrate metabolic process"/>
    <property type="evidence" value="ECO:0007669"/>
    <property type="project" value="InterPro"/>
</dbReference>
<comment type="subcellular location">
    <subcellularLocation>
        <location evidence="1">Secreted</location>
    </subcellularLocation>
</comment>
<dbReference type="AlphaFoldDB" id="A0A3E1NUC2"/>
<dbReference type="InterPro" id="IPR011330">
    <property type="entry name" value="Glyco_hydro/deAcase_b/a-brl"/>
</dbReference>
<dbReference type="RefSeq" id="WP_116856663.1">
    <property type="nucleotide sequence ID" value="NZ_QTJV01000013.1"/>
</dbReference>
<dbReference type="Pfam" id="PF01522">
    <property type="entry name" value="Polysacc_deac_1"/>
    <property type="match status" value="1"/>
</dbReference>
<evidence type="ECO:0000256" key="1">
    <source>
        <dbReference type="ARBA" id="ARBA00004613"/>
    </source>
</evidence>
<keyword evidence="5" id="KW-1185">Reference proteome</keyword>
<evidence type="ECO:0000256" key="2">
    <source>
        <dbReference type="ARBA" id="ARBA00022729"/>
    </source>
</evidence>
<name>A0A3E1NUC2_9BACT</name>
<gene>
    <name evidence="4" type="ORF">DXN04_27685</name>
</gene>
<dbReference type="EMBL" id="QTJV01000013">
    <property type="protein sequence ID" value="RFM31507.1"/>
    <property type="molecule type" value="Genomic_DNA"/>
</dbReference>
<dbReference type="Gene3D" id="3.20.20.370">
    <property type="entry name" value="Glycoside hydrolase/deacetylase"/>
    <property type="match status" value="1"/>
</dbReference>
<dbReference type="OrthoDB" id="9778320at2"/>
<dbReference type="GO" id="GO:0005576">
    <property type="term" value="C:extracellular region"/>
    <property type="evidence" value="ECO:0007669"/>
    <property type="project" value="UniProtKB-SubCell"/>
</dbReference>
<keyword evidence="2" id="KW-0732">Signal</keyword>
<dbReference type="PANTHER" id="PTHR34216">
    <property type="match status" value="1"/>
</dbReference>
<dbReference type="CDD" id="cd10918">
    <property type="entry name" value="CE4_NodB_like_5s_6s"/>
    <property type="match status" value="1"/>
</dbReference>